<dbReference type="Gene3D" id="2.60.200.40">
    <property type="match status" value="1"/>
</dbReference>
<evidence type="ECO:0000259" key="1">
    <source>
        <dbReference type="Pfam" id="PF19279"/>
    </source>
</evidence>
<dbReference type="GO" id="GO:0005886">
    <property type="term" value="C:plasma membrane"/>
    <property type="evidence" value="ECO:0007669"/>
    <property type="project" value="TreeGrafter"/>
</dbReference>
<proteinExistence type="predicted"/>
<dbReference type="InterPro" id="IPR050187">
    <property type="entry name" value="Lipid_Phosphate_FormReg"/>
</dbReference>
<dbReference type="InterPro" id="IPR016064">
    <property type="entry name" value="NAD/diacylglycerol_kinase_sf"/>
</dbReference>
<dbReference type="PANTHER" id="PTHR12358">
    <property type="entry name" value="SPHINGOSINE KINASE"/>
    <property type="match status" value="1"/>
</dbReference>
<protein>
    <recommendedName>
        <fullName evidence="1">YegS/DAGK C-terminal domain-containing protein</fullName>
    </recommendedName>
</protein>
<dbReference type="InterPro" id="IPR045540">
    <property type="entry name" value="YegS/DAGK_C"/>
</dbReference>
<dbReference type="Pfam" id="PF19279">
    <property type="entry name" value="YegS_C"/>
    <property type="match status" value="1"/>
</dbReference>
<reference evidence="2" key="1">
    <citation type="journal article" date="2014" name="Front. Microbiol.">
        <title>High frequency of phylogenetically diverse reductive dehalogenase-homologous genes in deep subseafloor sedimentary metagenomes.</title>
        <authorList>
            <person name="Kawai M."/>
            <person name="Futagami T."/>
            <person name="Toyoda A."/>
            <person name="Takaki Y."/>
            <person name="Nishi S."/>
            <person name="Hori S."/>
            <person name="Arai W."/>
            <person name="Tsubouchi T."/>
            <person name="Morono Y."/>
            <person name="Uchiyama I."/>
            <person name="Ito T."/>
            <person name="Fujiyama A."/>
            <person name="Inagaki F."/>
            <person name="Takami H."/>
        </authorList>
    </citation>
    <scope>NUCLEOTIDE SEQUENCE</scope>
    <source>
        <strain evidence="2">Expedition CK06-06</strain>
    </source>
</reference>
<accession>X1E4G8</accession>
<sequence>IGKYTGGGMMQTPNAIPDDGLFDLTVIKKMRKGEIIRSLKRLYDGTILDHPKVESYTGKNITIDSEPEIHLEVDGESLGHSPIEFDIVPKTVQIIAGCKI</sequence>
<feature type="domain" description="YegS/DAGK C-terminal" evidence="1">
    <location>
        <begin position="2"/>
        <end position="95"/>
    </location>
</feature>
<name>X1E4G8_9ZZZZ</name>
<dbReference type="SUPFAM" id="SSF111331">
    <property type="entry name" value="NAD kinase/diacylglycerol kinase-like"/>
    <property type="match status" value="1"/>
</dbReference>
<comment type="caution">
    <text evidence="2">The sequence shown here is derived from an EMBL/GenBank/DDBJ whole genome shotgun (WGS) entry which is preliminary data.</text>
</comment>
<dbReference type="EMBL" id="BARU01001025">
    <property type="protein sequence ID" value="GAH28156.1"/>
    <property type="molecule type" value="Genomic_DNA"/>
</dbReference>
<dbReference type="PANTHER" id="PTHR12358:SF106">
    <property type="entry name" value="LIPID KINASE YEGS"/>
    <property type="match status" value="1"/>
</dbReference>
<feature type="non-terminal residue" evidence="2">
    <location>
        <position position="1"/>
    </location>
</feature>
<organism evidence="2">
    <name type="scientific">marine sediment metagenome</name>
    <dbReference type="NCBI Taxonomy" id="412755"/>
    <lineage>
        <taxon>unclassified sequences</taxon>
        <taxon>metagenomes</taxon>
        <taxon>ecological metagenomes</taxon>
    </lineage>
</organism>
<dbReference type="AlphaFoldDB" id="X1E4G8"/>
<evidence type="ECO:0000313" key="2">
    <source>
        <dbReference type="EMBL" id="GAH28156.1"/>
    </source>
</evidence>
<gene>
    <name evidence="2" type="ORF">S03H2_02911</name>
</gene>